<sequence>MKATFKTWKTSRSLYLKFLEGYTVEQLNKIPEGFNNNLVWNIGHVIVAQQGLVYKSTGLEAHVSDEMFGKYGIGTKPDKPVGAEEIMEMKKLLIDLIAQTESDYNSGKFISFHERTTKTGFHLSSVEDAIVFNNFHEGLHLGYMMSIRKFV</sequence>
<gene>
    <name evidence="2" type="ORF">CA2015_0934</name>
</gene>
<protein>
    <recommendedName>
        <fullName evidence="1">DinB-like domain-containing protein</fullName>
    </recommendedName>
</protein>
<dbReference type="InterPro" id="IPR034660">
    <property type="entry name" value="DinB/YfiT-like"/>
</dbReference>
<dbReference type="Proteomes" id="UP000036520">
    <property type="component" value="Chromosome"/>
</dbReference>
<accession>A0A0H4P7G3</accession>
<dbReference type="Gene3D" id="1.20.120.450">
    <property type="entry name" value="dinb family like domain"/>
    <property type="match status" value="1"/>
</dbReference>
<dbReference type="OrthoDB" id="4295522at2"/>
<dbReference type="RefSeq" id="WP_048640838.1">
    <property type="nucleotide sequence ID" value="NZ_CAXBGM010000128.1"/>
</dbReference>
<dbReference type="InterPro" id="IPR024775">
    <property type="entry name" value="DinB-like"/>
</dbReference>
<dbReference type="SUPFAM" id="SSF109854">
    <property type="entry name" value="DinB/YfiT-like putative metalloenzymes"/>
    <property type="match status" value="1"/>
</dbReference>
<evidence type="ECO:0000313" key="3">
    <source>
        <dbReference type="Proteomes" id="UP000036520"/>
    </source>
</evidence>
<evidence type="ECO:0000259" key="1">
    <source>
        <dbReference type="Pfam" id="PF12867"/>
    </source>
</evidence>
<dbReference type="PATRIC" id="fig|320787.5.peg.1042"/>
<dbReference type="Pfam" id="PF12867">
    <property type="entry name" value="DinB_2"/>
    <property type="match status" value="1"/>
</dbReference>
<evidence type="ECO:0000313" key="2">
    <source>
        <dbReference type="EMBL" id="AKP50391.1"/>
    </source>
</evidence>
<keyword evidence="3" id="KW-1185">Reference proteome</keyword>
<name>A0A0H4P7G3_9BACT</name>
<proteinExistence type="predicted"/>
<feature type="domain" description="DinB-like" evidence="1">
    <location>
        <begin position="9"/>
        <end position="144"/>
    </location>
</feature>
<dbReference type="EMBL" id="CP012040">
    <property type="protein sequence ID" value="AKP50391.1"/>
    <property type="molecule type" value="Genomic_DNA"/>
</dbReference>
<organism evidence="2 3">
    <name type="scientific">Cyclobacterium amurskyense</name>
    <dbReference type="NCBI Taxonomy" id="320787"/>
    <lineage>
        <taxon>Bacteria</taxon>
        <taxon>Pseudomonadati</taxon>
        <taxon>Bacteroidota</taxon>
        <taxon>Cytophagia</taxon>
        <taxon>Cytophagales</taxon>
        <taxon>Cyclobacteriaceae</taxon>
        <taxon>Cyclobacterium</taxon>
    </lineage>
</organism>
<dbReference type="AlphaFoldDB" id="A0A0H4P7G3"/>
<dbReference type="KEGG" id="camu:CA2015_0934"/>
<reference evidence="2 3" key="1">
    <citation type="submission" date="2015-07" db="EMBL/GenBank/DDBJ databases">
        <authorList>
            <person name="Kim K.M."/>
        </authorList>
    </citation>
    <scope>NUCLEOTIDE SEQUENCE [LARGE SCALE GENOMIC DNA]</scope>
    <source>
        <strain evidence="2 3">KCTC 12363</strain>
    </source>
</reference>
<dbReference type="STRING" id="320787.CA2015_0934"/>